<name>A0A371I1L4_MUCPR</name>
<organism evidence="2 3">
    <name type="scientific">Mucuna pruriens</name>
    <name type="common">Velvet bean</name>
    <name type="synonym">Dolichos pruriens</name>
    <dbReference type="NCBI Taxonomy" id="157652"/>
    <lineage>
        <taxon>Eukaryota</taxon>
        <taxon>Viridiplantae</taxon>
        <taxon>Streptophyta</taxon>
        <taxon>Embryophyta</taxon>
        <taxon>Tracheophyta</taxon>
        <taxon>Spermatophyta</taxon>
        <taxon>Magnoliopsida</taxon>
        <taxon>eudicotyledons</taxon>
        <taxon>Gunneridae</taxon>
        <taxon>Pentapetalae</taxon>
        <taxon>rosids</taxon>
        <taxon>fabids</taxon>
        <taxon>Fabales</taxon>
        <taxon>Fabaceae</taxon>
        <taxon>Papilionoideae</taxon>
        <taxon>50 kb inversion clade</taxon>
        <taxon>NPAAA clade</taxon>
        <taxon>indigoferoid/millettioid clade</taxon>
        <taxon>Phaseoleae</taxon>
        <taxon>Mucuna</taxon>
    </lineage>
</organism>
<comment type="caution">
    <text evidence="2">The sequence shown here is derived from an EMBL/GenBank/DDBJ whole genome shotgun (WGS) entry which is preliminary data.</text>
</comment>
<sequence>MTQKGQESKEGESPTHGQKDETTLPSLSSLSKSSNINAWGKGTLPLNAPNKRNMVMGEDGNVESGSTYEESYSSSEVESSSNSYDDEGDLLMVRRLMCVQVNEDSDFQRKNIFHTRCYVKGKLCAIIIYGGNSVNVTSLGLVEKLNLPTLVYLKNALSRDKGEMVVDKQVSLTFALGKYCDEILCNVFDKKVTHDKITNKFSFVHVGQKVTLKPLSLREVSEDQLKIKIKRKKEQKEQKEKRKSRGIRGKKQRKTKRKIRNKVM</sequence>
<dbReference type="AlphaFoldDB" id="A0A371I1L4"/>
<feature type="compositionally biased region" description="Basic residues" evidence="1">
    <location>
        <begin position="241"/>
        <end position="264"/>
    </location>
</feature>
<reference evidence="2" key="1">
    <citation type="submission" date="2018-05" db="EMBL/GenBank/DDBJ databases">
        <title>Draft genome of Mucuna pruriens seed.</title>
        <authorList>
            <person name="Nnadi N.E."/>
            <person name="Vos R."/>
            <person name="Hasami M.H."/>
            <person name="Devisetty U.K."/>
            <person name="Aguiy J.C."/>
        </authorList>
    </citation>
    <scope>NUCLEOTIDE SEQUENCE [LARGE SCALE GENOMIC DNA]</scope>
    <source>
        <strain evidence="2">JCA_2017</strain>
    </source>
</reference>
<dbReference type="PANTHER" id="PTHR35046:SF9">
    <property type="entry name" value="RNA-DIRECTED DNA POLYMERASE"/>
    <property type="match status" value="1"/>
</dbReference>
<feature type="compositionally biased region" description="Basic and acidic residues" evidence="1">
    <location>
        <begin position="1"/>
        <end position="22"/>
    </location>
</feature>
<evidence type="ECO:0000313" key="3">
    <source>
        <dbReference type="Proteomes" id="UP000257109"/>
    </source>
</evidence>
<feature type="compositionally biased region" description="Low complexity" evidence="1">
    <location>
        <begin position="24"/>
        <end position="34"/>
    </location>
</feature>
<dbReference type="PANTHER" id="PTHR35046">
    <property type="entry name" value="ZINC KNUCKLE (CCHC-TYPE) FAMILY PROTEIN"/>
    <property type="match status" value="1"/>
</dbReference>
<feature type="non-terminal residue" evidence="2">
    <location>
        <position position="1"/>
    </location>
</feature>
<feature type="region of interest" description="Disordered" evidence="1">
    <location>
        <begin position="1"/>
        <end position="84"/>
    </location>
</feature>
<feature type="region of interest" description="Disordered" evidence="1">
    <location>
        <begin position="231"/>
        <end position="264"/>
    </location>
</feature>
<dbReference type="EMBL" id="QJKJ01001187">
    <property type="protein sequence ID" value="RDY08901.1"/>
    <property type="molecule type" value="Genomic_DNA"/>
</dbReference>
<feature type="compositionally biased region" description="Low complexity" evidence="1">
    <location>
        <begin position="63"/>
        <end position="83"/>
    </location>
</feature>
<protein>
    <submittedName>
        <fullName evidence="2">Uncharacterized protein</fullName>
    </submittedName>
</protein>
<evidence type="ECO:0000256" key="1">
    <source>
        <dbReference type="SAM" id="MobiDB-lite"/>
    </source>
</evidence>
<evidence type="ECO:0000313" key="2">
    <source>
        <dbReference type="EMBL" id="RDY08901.1"/>
    </source>
</evidence>
<proteinExistence type="predicted"/>
<gene>
    <name evidence="2" type="ORF">CR513_06815</name>
</gene>
<accession>A0A371I1L4</accession>
<dbReference type="OrthoDB" id="1747743at2759"/>
<dbReference type="Proteomes" id="UP000257109">
    <property type="component" value="Unassembled WGS sequence"/>
</dbReference>
<keyword evidence="3" id="KW-1185">Reference proteome</keyword>